<dbReference type="Proteomes" id="UP000310477">
    <property type="component" value="Unassembled WGS sequence"/>
</dbReference>
<gene>
    <name evidence="1" type="ORF">FA045_11180</name>
</gene>
<accession>A0A4U1C431</accession>
<proteinExistence type="predicted"/>
<evidence type="ECO:0000313" key="1">
    <source>
        <dbReference type="EMBL" id="TKB99996.1"/>
    </source>
</evidence>
<protein>
    <submittedName>
        <fullName evidence="1">Uncharacterized protein</fullName>
    </submittedName>
</protein>
<comment type="caution">
    <text evidence="1">The sequence shown here is derived from an EMBL/GenBank/DDBJ whole genome shotgun (WGS) entry which is preliminary data.</text>
</comment>
<dbReference type="RefSeq" id="WP_136877160.1">
    <property type="nucleotide sequence ID" value="NZ_SWBO01000005.1"/>
</dbReference>
<evidence type="ECO:0000313" key="2">
    <source>
        <dbReference type="Proteomes" id="UP000310477"/>
    </source>
</evidence>
<reference evidence="1 2" key="1">
    <citation type="submission" date="2019-04" db="EMBL/GenBank/DDBJ databases">
        <title>Pedobacter sp. AR-2-6 sp. nov., isolated from Arctic soil.</title>
        <authorList>
            <person name="Dahal R.H."/>
            <person name="Kim D.-U."/>
        </authorList>
    </citation>
    <scope>NUCLEOTIDE SEQUENCE [LARGE SCALE GENOMIC DNA]</scope>
    <source>
        <strain evidence="1 2">AR-2-6</strain>
    </source>
</reference>
<keyword evidence="2" id="KW-1185">Reference proteome</keyword>
<dbReference type="EMBL" id="SWBO01000005">
    <property type="protein sequence ID" value="TKB99996.1"/>
    <property type="molecule type" value="Genomic_DNA"/>
</dbReference>
<dbReference type="AlphaFoldDB" id="A0A4U1C431"/>
<sequence length="109" mass="12200">MKKYIITICCLFVLSISSCKKDFDINVDKTFVEQGRSGGDLGFGGVILQLSPNGKAGILYGGDFFYSGIYERKGNKIIMTEGSKQNEFKIISENELIYEGNRKLILENK</sequence>
<organism evidence="1 2">
    <name type="scientific">Pedobacter cryotolerans</name>
    <dbReference type="NCBI Taxonomy" id="2571270"/>
    <lineage>
        <taxon>Bacteria</taxon>
        <taxon>Pseudomonadati</taxon>
        <taxon>Bacteroidota</taxon>
        <taxon>Sphingobacteriia</taxon>
        <taxon>Sphingobacteriales</taxon>
        <taxon>Sphingobacteriaceae</taxon>
        <taxon>Pedobacter</taxon>
    </lineage>
</organism>
<name>A0A4U1C431_9SPHI</name>
<dbReference type="OrthoDB" id="766893at2"/>
<dbReference type="PROSITE" id="PS51257">
    <property type="entry name" value="PROKAR_LIPOPROTEIN"/>
    <property type="match status" value="1"/>
</dbReference>